<feature type="compositionally biased region" description="Basic and acidic residues" evidence="1">
    <location>
        <begin position="130"/>
        <end position="144"/>
    </location>
</feature>
<evidence type="ECO:0000313" key="2">
    <source>
        <dbReference type="EMBL" id="RHZ32271.1"/>
    </source>
</evidence>
<feature type="region of interest" description="Disordered" evidence="1">
    <location>
        <begin position="126"/>
        <end position="155"/>
    </location>
</feature>
<comment type="caution">
    <text evidence="2">The sequence shown here is derived from an EMBL/GenBank/DDBJ whole genome shotgun (WGS) entry which is preliminary data.</text>
</comment>
<organism evidence="2 3">
    <name type="scientific">Aphanomyces astaci</name>
    <name type="common">Crayfish plague agent</name>
    <dbReference type="NCBI Taxonomy" id="112090"/>
    <lineage>
        <taxon>Eukaryota</taxon>
        <taxon>Sar</taxon>
        <taxon>Stramenopiles</taxon>
        <taxon>Oomycota</taxon>
        <taxon>Saprolegniomycetes</taxon>
        <taxon>Saprolegniales</taxon>
        <taxon>Verrucalvaceae</taxon>
        <taxon>Aphanomyces</taxon>
    </lineage>
</organism>
<feature type="region of interest" description="Disordered" evidence="1">
    <location>
        <begin position="177"/>
        <end position="210"/>
    </location>
</feature>
<protein>
    <submittedName>
        <fullName evidence="2">Uncharacterized protein</fullName>
    </submittedName>
</protein>
<name>A0A3R7CPB4_APHAT</name>
<dbReference type="AlphaFoldDB" id="A0A3R7CPB4"/>
<sequence length="210" mass="23465">MEFVPVQPPIIPEGPVMSREEMAILDVELNPRPFQPLDDPETLQYEINFVEGVLDDIDLYSTLEPYPFQPLEDPTAIHGEQRNFIMHIRQYNAQFNFTSIGTNEVKPSGSGPKTYCIQGQLIHNIGPNGEEERKDVNRRTHDDSGEPITPSGGRCPGFGLLDSKRLLRKNPLVTGLVPLEDDDGARVSNPGRKREADGSADVYLPAKKEE</sequence>
<evidence type="ECO:0000256" key="1">
    <source>
        <dbReference type="SAM" id="MobiDB-lite"/>
    </source>
</evidence>
<gene>
    <name evidence="2" type="ORF">DYB26_012150</name>
</gene>
<proteinExistence type="predicted"/>
<evidence type="ECO:0000313" key="3">
    <source>
        <dbReference type="Proteomes" id="UP000286510"/>
    </source>
</evidence>
<dbReference type="EMBL" id="QUTF01010388">
    <property type="protein sequence ID" value="RHZ32271.1"/>
    <property type="molecule type" value="Genomic_DNA"/>
</dbReference>
<dbReference type="Proteomes" id="UP000286510">
    <property type="component" value="Unassembled WGS sequence"/>
</dbReference>
<reference evidence="2 3" key="1">
    <citation type="submission" date="2018-08" db="EMBL/GenBank/DDBJ databases">
        <title>Aphanomyces genome sequencing and annotation.</title>
        <authorList>
            <person name="Minardi D."/>
            <person name="Oidtmann B."/>
            <person name="Van Der Giezen M."/>
            <person name="Studholme D.J."/>
        </authorList>
    </citation>
    <scope>NUCLEOTIDE SEQUENCE [LARGE SCALE GENOMIC DNA]</scope>
    <source>
        <strain evidence="2 3">FDL457</strain>
    </source>
</reference>
<accession>A0A3R7CPB4</accession>